<dbReference type="AlphaFoldDB" id="A0A9P3GH46"/>
<feature type="region of interest" description="Disordered" evidence="1">
    <location>
        <begin position="43"/>
        <end position="107"/>
    </location>
</feature>
<feature type="compositionally biased region" description="Basic and acidic residues" evidence="1">
    <location>
        <begin position="193"/>
        <end position="208"/>
    </location>
</feature>
<feature type="region of interest" description="Disordered" evidence="1">
    <location>
        <begin position="193"/>
        <end position="360"/>
    </location>
</feature>
<reference evidence="2 3" key="1">
    <citation type="submission" date="2021-08" db="EMBL/GenBank/DDBJ databases">
        <title>Draft Genome Sequence of Phanerochaete sordida strain YK-624.</title>
        <authorList>
            <person name="Mori T."/>
            <person name="Dohra H."/>
            <person name="Suzuki T."/>
            <person name="Kawagishi H."/>
            <person name="Hirai H."/>
        </authorList>
    </citation>
    <scope>NUCLEOTIDE SEQUENCE [LARGE SCALE GENOMIC DNA]</scope>
    <source>
        <strain evidence="2 3">YK-624</strain>
    </source>
</reference>
<feature type="compositionally biased region" description="Basic residues" evidence="1">
    <location>
        <begin position="321"/>
        <end position="330"/>
    </location>
</feature>
<comment type="caution">
    <text evidence="2">The sequence shown here is derived from an EMBL/GenBank/DDBJ whole genome shotgun (WGS) entry which is preliminary data.</text>
</comment>
<organism evidence="2 3">
    <name type="scientific">Phanerochaete sordida</name>
    <dbReference type="NCBI Taxonomy" id="48140"/>
    <lineage>
        <taxon>Eukaryota</taxon>
        <taxon>Fungi</taxon>
        <taxon>Dikarya</taxon>
        <taxon>Basidiomycota</taxon>
        <taxon>Agaricomycotina</taxon>
        <taxon>Agaricomycetes</taxon>
        <taxon>Polyporales</taxon>
        <taxon>Phanerochaetaceae</taxon>
        <taxon>Phanerochaete</taxon>
    </lineage>
</organism>
<gene>
    <name evidence="2" type="ORF">PsYK624_097450</name>
</gene>
<proteinExistence type="predicted"/>
<feature type="compositionally biased region" description="Basic residues" evidence="1">
    <location>
        <begin position="226"/>
        <end position="239"/>
    </location>
</feature>
<dbReference type="EMBL" id="BPQB01000033">
    <property type="protein sequence ID" value="GJE93585.1"/>
    <property type="molecule type" value="Genomic_DNA"/>
</dbReference>
<sequence>MCAAQDDGVGRGNAESRFALARLLDDDDGGGALERRDVQQRCADRLSPRQRPCSRDGDTSCRRCAPGGRTPRPRGRGIPTPGVLSPAAGRRNIESGPRAPPARRRQLWERRIPNRHRAARAQAYVFSRSREVEISGRRRAPSSTAMPAAGTRYIASASHGRRGLRADVSRCLDVGREKSSREAECWDRDAERRRGIAREQRAAARSSRDPQTLRASSPRPRNAKMVARRRVARAPRRLRASAAGRRSVVSARPARLHERWSAGVQRERSGAARTSTSDAQHEGDRGSAKSEVGNSASGSGGRRPRGNPGVPRGLQSARTAREHRARHAARRGPAENAQNAAGAPGHEDERSRSGGAPRDLTACAGRARRVGASFYQELSPDCAK</sequence>
<protein>
    <submittedName>
        <fullName evidence="2">Uncharacterized protein</fullName>
    </submittedName>
</protein>
<feature type="compositionally biased region" description="Basic and acidic residues" evidence="1">
    <location>
        <begin position="279"/>
        <end position="288"/>
    </location>
</feature>
<feature type="compositionally biased region" description="Low complexity" evidence="1">
    <location>
        <begin position="240"/>
        <end position="253"/>
    </location>
</feature>
<dbReference type="Proteomes" id="UP000703269">
    <property type="component" value="Unassembled WGS sequence"/>
</dbReference>
<accession>A0A9P3GH46</accession>
<feature type="compositionally biased region" description="Low complexity" evidence="1">
    <location>
        <begin position="62"/>
        <end position="82"/>
    </location>
</feature>
<evidence type="ECO:0000256" key="1">
    <source>
        <dbReference type="SAM" id="MobiDB-lite"/>
    </source>
</evidence>
<evidence type="ECO:0000313" key="2">
    <source>
        <dbReference type="EMBL" id="GJE93585.1"/>
    </source>
</evidence>
<name>A0A9P3GH46_9APHY</name>
<keyword evidence="3" id="KW-1185">Reference proteome</keyword>
<evidence type="ECO:0000313" key="3">
    <source>
        <dbReference type="Proteomes" id="UP000703269"/>
    </source>
</evidence>
<feature type="compositionally biased region" description="Basic and acidic residues" evidence="1">
    <location>
        <begin position="255"/>
        <end position="270"/>
    </location>
</feature>
<feature type="compositionally biased region" description="Basic and acidic residues" evidence="1">
    <location>
        <begin position="43"/>
        <end position="61"/>
    </location>
</feature>